<organism evidence="1 2">
    <name type="scientific">Pluteus cervinus</name>
    <dbReference type="NCBI Taxonomy" id="181527"/>
    <lineage>
        <taxon>Eukaryota</taxon>
        <taxon>Fungi</taxon>
        <taxon>Dikarya</taxon>
        <taxon>Basidiomycota</taxon>
        <taxon>Agaricomycotina</taxon>
        <taxon>Agaricomycetes</taxon>
        <taxon>Agaricomycetidae</taxon>
        <taxon>Agaricales</taxon>
        <taxon>Pluteineae</taxon>
        <taxon>Pluteaceae</taxon>
        <taxon>Pluteus</taxon>
    </lineage>
</organism>
<dbReference type="EMBL" id="ML208346">
    <property type="protein sequence ID" value="TFK68680.1"/>
    <property type="molecule type" value="Genomic_DNA"/>
</dbReference>
<reference evidence="1 2" key="1">
    <citation type="journal article" date="2019" name="Nat. Ecol. Evol.">
        <title>Megaphylogeny resolves global patterns of mushroom evolution.</title>
        <authorList>
            <person name="Varga T."/>
            <person name="Krizsan K."/>
            <person name="Foldi C."/>
            <person name="Dima B."/>
            <person name="Sanchez-Garcia M."/>
            <person name="Sanchez-Ramirez S."/>
            <person name="Szollosi G.J."/>
            <person name="Szarkandi J.G."/>
            <person name="Papp V."/>
            <person name="Albert L."/>
            <person name="Andreopoulos W."/>
            <person name="Angelini C."/>
            <person name="Antonin V."/>
            <person name="Barry K.W."/>
            <person name="Bougher N.L."/>
            <person name="Buchanan P."/>
            <person name="Buyck B."/>
            <person name="Bense V."/>
            <person name="Catcheside P."/>
            <person name="Chovatia M."/>
            <person name="Cooper J."/>
            <person name="Damon W."/>
            <person name="Desjardin D."/>
            <person name="Finy P."/>
            <person name="Geml J."/>
            <person name="Haridas S."/>
            <person name="Hughes K."/>
            <person name="Justo A."/>
            <person name="Karasinski D."/>
            <person name="Kautmanova I."/>
            <person name="Kiss B."/>
            <person name="Kocsube S."/>
            <person name="Kotiranta H."/>
            <person name="LaButti K.M."/>
            <person name="Lechner B.E."/>
            <person name="Liimatainen K."/>
            <person name="Lipzen A."/>
            <person name="Lukacs Z."/>
            <person name="Mihaltcheva S."/>
            <person name="Morgado L.N."/>
            <person name="Niskanen T."/>
            <person name="Noordeloos M.E."/>
            <person name="Ohm R.A."/>
            <person name="Ortiz-Santana B."/>
            <person name="Ovrebo C."/>
            <person name="Racz N."/>
            <person name="Riley R."/>
            <person name="Savchenko A."/>
            <person name="Shiryaev A."/>
            <person name="Soop K."/>
            <person name="Spirin V."/>
            <person name="Szebenyi C."/>
            <person name="Tomsovsky M."/>
            <person name="Tulloss R.E."/>
            <person name="Uehling J."/>
            <person name="Grigoriev I.V."/>
            <person name="Vagvolgyi C."/>
            <person name="Papp T."/>
            <person name="Martin F.M."/>
            <person name="Miettinen O."/>
            <person name="Hibbett D.S."/>
            <person name="Nagy L.G."/>
        </authorList>
    </citation>
    <scope>NUCLEOTIDE SEQUENCE [LARGE SCALE GENOMIC DNA]</scope>
    <source>
        <strain evidence="1 2">NL-1719</strain>
    </source>
</reference>
<sequence length="622" mass="68158">MSFQSLVSGSECAAPANPLSQVLKHTEGDRSLQQDRVAGPSSSRLHHLAGSAQHGANEQDLALAHQFFSGAPVAGPLHGPLFPGGVPITMNPNMVTSESQNWTVEQPQLQGADPVNWSHEFKAGPVLPSQLPTSVQPASSSLTSFNYTARPSFVGPMAGFRVPLSVGSYPQNYYAPPAGLQDKGKGKAKEVDFEAAFAQVAESFPASSTVETSDTADVAKITESLESAKLETDFASTWSRLQQSELPPPKEDLARWEAEFNQLMSAQREDLEHDHDYGASMQAQWESGLGDLQQGSTLKFDPDGLPVLEPYAFELGNKYLESPPNSSLLESAKALLENNGSLSEAALLLEAAIQRGELGEGNYEAWILLGETRNMDEREEAGMRALAEGVRKAEEAGTPGPGMLSLAISYTNESYDRASHMMLLRWLRARFPSHPIPDETWHAVRNNSTWDAHDRITEVFLNLARSQHHEGVMDADVQIALGVLFYSNSEYDRAKDCFESALSARPQDYLLWNRLGSSLSNGSKPEEALDAYREALQLRPTYTRAIYNVGVACLNIGAHKEAAEHFLSALGMQEASTGDTSDQLWITLRRAFLSLDRPDLAELSKSELKTNLEVFRREGFDF</sequence>
<accession>A0ACD3AS90</accession>
<evidence type="ECO:0000313" key="1">
    <source>
        <dbReference type="EMBL" id="TFK68680.1"/>
    </source>
</evidence>
<gene>
    <name evidence="1" type="ORF">BDN72DRAFT_820924</name>
</gene>
<name>A0ACD3AS90_9AGAR</name>
<protein>
    <submittedName>
        <fullName evidence="1">TPR-like protein</fullName>
    </submittedName>
</protein>
<dbReference type="Proteomes" id="UP000308600">
    <property type="component" value="Unassembled WGS sequence"/>
</dbReference>
<keyword evidence="2" id="KW-1185">Reference proteome</keyword>
<proteinExistence type="predicted"/>
<evidence type="ECO:0000313" key="2">
    <source>
        <dbReference type="Proteomes" id="UP000308600"/>
    </source>
</evidence>